<dbReference type="GO" id="GO:0006950">
    <property type="term" value="P:response to stress"/>
    <property type="evidence" value="ECO:0007669"/>
    <property type="project" value="TreeGrafter"/>
</dbReference>
<dbReference type="EMBL" id="JROI01000014">
    <property type="protein sequence ID" value="KGI77091.1"/>
    <property type="molecule type" value="Genomic_DNA"/>
</dbReference>
<dbReference type="Pfam" id="PF12802">
    <property type="entry name" value="MarR_2"/>
    <property type="match status" value="1"/>
</dbReference>
<organism evidence="2 4">
    <name type="scientific">Oleiagrimonas soli</name>
    <dbReference type="NCBI Taxonomy" id="1543381"/>
    <lineage>
        <taxon>Bacteria</taxon>
        <taxon>Pseudomonadati</taxon>
        <taxon>Pseudomonadota</taxon>
        <taxon>Gammaproteobacteria</taxon>
        <taxon>Lysobacterales</taxon>
        <taxon>Rhodanobacteraceae</taxon>
        <taxon>Oleiagrimonas</taxon>
    </lineage>
</organism>
<dbReference type="RefSeq" id="WP_043102332.1">
    <property type="nucleotide sequence ID" value="NZ_JACHET010000001.1"/>
</dbReference>
<dbReference type="PANTHER" id="PTHR33164:SF57">
    <property type="entry name" value="MARR-FAMILY TRANSCRIPTIONAL REGULATOR"/>
    <property type="match status" value="1"/>
</dbReference>
<evidence type="ECO:0000313" key="5">
    <source>
        <dbReference type="Proteomes" id="UP000560000"/>
    </source>
</evidence>
<reference evidence="3 5" key="2">
    <citation type="submission" date="2020-08" db="EMBL/GenBank/DDBJ databases">
        <title>Genomic Encyclopedia of Type Strains, Phase IV (KMG-IV): sequencing the most valuable type-strain genomes for metagenomic binning, comparative biology and taxonomic classification.</title>
        <authorList>
            <person name="Goeker M."/>
        </authorList>
    </citation>
    <scope>NUCLEOTIDE SEQUENCE [LARGE SCALE GENOMIC DNA]</scope>
    <source>
        <strain evidence="3 5">DSM 107085</strain>
    </source>
</reference>
<comment type="caution">
    <text evidence="2">The sequence shown here is derived from an EMBL/GenBank/DDBJ whole genome shotgun (WGS) entry which is preliminary data.</text>
</comment>
<dbReference type="HOGENOM" id="CLU_083287_18_6_6"/>
<dbReference type="SUPFAM" id="SSF46785">
    <property type="entry name" value="Winged helix' DNA-binding domain"/>
    <property type="match status" value="1"/>
</dbReference>
<dbReference type="STRING" id="1543381.LF63_0112650"/>
<dbReference type="PANTHER" id="PTHR33164">
    <property type="entry name" value="TRANSCRIPTIONAL REGULATOR, MARR FAMILY"/>
    <property type="match status" value="1"/>
</dbReference>
<name>A0A099CTU6_9GAMM</name>
<keyword evidence="4" id="KW-1185">Reference proteome</keyword>
<dbReference type="AlphaFoldDB" id="A0A099CTU6"/>
<evidence type="ECO:0000259" key="1">
    <source>
        <dbReference type="PROSITE" id="PS50995"/>
    </source>
</evidence>
<dbReference type="Proteomes" id="UP000029708">
    <property type="component" value="Unassembled WGS sequence"/>
</dbReference>
<dbReference type="Proteomes" id="UP000560000">
    <property type="component" value="Unassembled WGS sequence"/>
</dbReference>
<dbReference type="InterPro" id="IPR039422">
    <property type="entry name" value="MarR/SlyA-like"/>
</dbReference>
<gene>
    <name evidence="3" type="ORF">HNQ86_002720</name>
    <name evidence="2" type="ORF">LF63_0112650</name>
</gene>
<dbReference type="GO" id="GO:0003700">
    <property type="term" value="F:DNA-binding transcription factor activity"/>
    <property type="evidence" value="ECO:0007669"/>
    <property type="project" value="InterPro"/>
</dbReference>
<dbReference type="EMBL" id="JACHET010000001">
    <property type="protein sequence ID" value="MBB6185375.1"/>
    <property type="molecule type" value="Genomic_DNA"/>
</dbReference>
<keyword evidence="3" id="KW-0238">DNA-binding</keyword>
<dbReference type="PROSITE" id="PS50995">
    <property type="entry name" value="HTH_MARR_2"/>
    <property type="match status" value="1"/>
</dbReference>
<evidence type="ECO:0000313" key="2">
    <source>
        <dbReference type="EMBL" id="KGI77091.1"/>
    </source>
</evidence>
<proteinExistence type="predicted"/>
<feature type="domain" description="HTH marR-type" evidence="1">
    <location>
        <begin position="7"/>
        <end position="137"/>
    </location>
</feature>
<protein>
    <submittedName>
        <fullName evidence="3">DNA-binding MarR family transcriptional regulator</fullName>
    </submittedName>
</protein>
<dbReference type="GO" id="GO:0003677">
    <property type="term" value="F:DNA binding"/>
    <property type="evidence" value="ECO:0007669"/>
    <property type="project" value="UniProtKB-KW"/>
</dbReference>
<dbReference type="InterPro" id="IPR036390">
    <property type="entry name" value="WH_DNA-bd_sf"/>
</dbReference>
<accession>A0A099CTU6</accession>
<dbReference type="InterPro" id="IPR036388">
    <property type="entry name" value="WH-like_DNA-bd_sf"/>
</dbReference>
<dbReference type="OrthoDB" id="1431064at2"/>
<dbReference type="InterPro" id="IPR000835">
    <property type="entry name" value="HTH_MarR-typ"/>
</dbReference>
<reference evidence="2 4" key="1">
    <citation type="submission" date="2014-09" db="EMBL/GenBank/DDBJ databases">
        <title>Xanthomonadaceae 3.5X direct submission.</title>
        <authorList>
            <person name="Fang T."/>
            <person name="Wang H."/>
        </authorList>
    </citation>
    <scope>NUCLEOTIDE SEQUENCE [LARGE SCALE GENOMIC DNA]</scope>
    <source>
        <strain evidence="2 4">3.5X</strain>
    </source>
</reference>
<dbReference type="SMART" id="SM00347">
    <property type="entry name" value="HTH_MARR"/>
    <property type="match status" value="1"/>
</dbReference>
<evidence type="ECO:0000313" key="4">
    <source>
        <dbReference type="Proteomes" id="UP000029708"/>
    </source>
</evidence>
<evidence type="ECO:0000313" key="3">
    <source>
        <dbReference type="EMBL" id="MBB6185375.1"/>
    </source>
</evidence>
<dbReference type="Gene3D" id="1.10.10.10">
    <property type="entry name" value="Winged helix-like DNA-binding domain superfamily/Winged helix DNA-binding domain"/>
    <property type="match status" value="1"/>
</dbReference>
<sequence>MTAPHPGDALHRLLHAYKRAMREAYRAAGIELPSSHLRAMKAICHLPQCTAQAIAERMQRDKSQITRMVQELCAEKLVKRTPDPLDGRRQILTPTASGKRLRERIAEAEREAGARMVRGLPRTSIEAFVRLAETMAANLDTTEPPR</sequence>